<dbReference type="GO" id="GO:0003924">
    <property type="term" value="F:GTPase activity"/>
    <property type="evidence" value="ECO:0007669"/>
    <property type="project" value="TreeGrafter"/>
</dbReference>
<name>A0A7R8ZLQ9_9CRUS</name>
<evidence type="ECO:0000313" key="2">
    <source>
        <dbReference type="EMBL" id="CAD7223999.1"/>
    </source>
</evidence>
<dbReference type="Gene3D" id="3.30.70.240">
    <property type="match status" value="1"/>
</dbReference>
<dbReference type="SUPFAM" id="SSF54980">
    <property type="entry name" value="EF-G C-terminal domain-like"/>
    <property type="match status" value="1"/>
</dbReference>
<dbReference type="Pfam" id="PF00679">
    <property type="entry name" value="EFG_C"/>
    <property type="match status" value="1"/>
</dbReference>
<reference evidence="2" key="1">
    <citation type="submission" date="2020-11" db="EMBL/GenBank/DDBJ databases">
        <authorList>
            <person name="Tran Van P."/>
        </authorList>
    </citation>
    <scope>NUCLEOTIDE SEQUENCE</scope>
</reference>
<dbReference type="GO" id="GO:1990904">
    <property type="term" value="C:ribonucleoprotein complex"/>
    <property type="evidence" value="ECO:0007669"/>
    <property type="project" value="TreeGrafter"/>
</dbReference>
<sequence length="156" mass="17884">MVVAPWSVVRRLSRWKASEEEGRWVVNRESRLVGVVSRRNGRVIEGDTELGASSVFNVTAVLPVLESLDFAQEIRGKTSGTVAQPQLTFSHWEVLDEDPFWQPCTEEEVMLWGEKSDTGNRAMEYINTVRKRKGLPVREKVVERAEKQRTLSKTKR</sequence>
<evidence type="ECO:0000259" key="1">
    <source>
        <dbReference type="Pfam" id="PF00679"/>
    </source>
</evidence>
<dbReference type="GO" id="GO:0042256">
    <property type="term" value="P:cytosolic ribosome assembly"/>
    <property type="evidence" value="ECO:0007669"/>
    <property type="project" value="TreeGrafter"/>
</dbReference>
<accession>A0A7R8ZLQ9</accession>
<proteinExistence type="predicted"/>
<feature type="domain" description="Elongation factor EFG" evidence="1">
    <location>
        <begin position="32"/>
        <end position="99"/>
    </location>
</feature>
<dbReference type="GO" id="GO:0043022">
    <property type="term" value="F:ribosome binding"/>
    <property type="evidence" value="ECO:0007669"/>
    <property type="project" value="TreeGrafter"/>
</dbReference>
<dbReference type="InterPro" id="IPR000640">
    <property type="entry name" value="EFG_V-like"/>
</dbReference>
<dbReference type="EMBL" id="OB660288">
    <property type="protein sequence ID" value="CAD7223999.1"/>
    <property type="molecule type" value="Genomic_DNA"/>
</dbReference>
<dbReference type="OrthoDB" id="364892at2759"/>
<protein>
    <recommendedName>
        <fullName evidence="1">Elongation factor EFG domain-containing protein</fullName>
    </recommendedName>
</protein>
<dbReference type="InterPro" id="IPR035647">
    <property type="entry name" value="EFG_III/V"/>
</dbReference>
<dbReference type="GO" id="GO:0005829">
    <property type="term" value="C:cytosol"/>
    <property type="evidence" value="ECO:0007669"/>
    <property type="project" value="TreeGrafter"/>
</dbReference>
<dbReference type="PANTHER" id="PTHR42908:SF3">
    <property type="entry name" value="ELONGATION FACTOR-LIKE GTPASE 1"/>
    <property type="match status" value="1"/>
</dbReference>
<gene>
    <name evidence="2" type="ORF">CTOB1V02_LOCUS1970</name>
</gene>
<organism evidence="2">
    <name type="scientific">Cyprideis torosa</name>
    <dbReference type="NCBI Taxonomy" id="163714"/>
    <lineage>
        <taxon>Eukaryota</taxon>
        <taxon>Metazoa</taxon>
        <taxon>Ecdysozoa</taxon>
        <taxon>Arthropoda</taxon>
        <taxon>Crustacea</taxon>
        <taxon>Oligostraca</taxon>
        <taxon>Ostracoda</taxon>
        <taxon>Podocopa</taxon>
        <taxon>Podocopida</taxon>
        <taxon>Cytherocopina</taxon>
        <taxon>Cytheroidea</taxon>
        <taxon>Cytherideidae</taxon>
        <taxon>Cyprideis</taxon>
    </lineage>
</organism>
<dbReference type="PANTHER" id="PTHR42908">
    <property type="entry name" value="TRANSLATION ELONGATION FACTOR-RELATED"/>
    <property type="match status" value="1"/>
</dbReference>
<dbReference type="AlphaFoldDB" id="A0A7R8ZLQ9"/>